<dbReference type="Proteomes" id="UP001209878">
    <property type="component" value="Unassembled WGS sequence"/>
</dbReference>
<organism evidence="9 10">
    <name type="scientific">Ridgeia piscesae</name>
    <name type="common">Tubeworm</name>
    <dbReference type="NCBI Taxonomy" id="27915"/>
    <lineage>
        <taxon>Eukaryota</taxon>
        <taxon>Metazoa</taxon>
        <taxon>Spiralia</taxon>
        <taxon>Lophotrochozoa</taxon>
        <taxon>Annelida</taxon>
        <taxon>Polychaeta</taxon>
        <taxon>Sedentaria</taxon>
        <taxon>Canalipalpata</taxon>
        <taxon>Sabellida</taxon>
        <taxon>Siboglinidae</taxon>
        <taxon>Ridgeia</taxon>
    </lineage>
</organism>
<feature type="domain" description="Caspase family p20" evidence="8">
    <location>
        <begin position="503"/>
        <end position="625"/>
    </location>
</feature>
<dbReference type="InterPro" id="IPR002138">
    <property type="entry name" value="Pept_C14_p10"/>
</dbReference>
<dbReference type="AlphaFoldDB" id="A0AAD9NYD3"/>
<dbReference type="InterPro" id="IPR033139">
    <property type="entry name" value="Caspase_cys_AS"/>
</dbReference>
<keyword evidence="2" id="KW-0645">Protease</keyword>
<evidence type="ECO:0000313" key="9">
    <source>
        <dbReference type="EMBL" id="KAK2184734.1"/>
    </source>
</evidence>
<comment type="similarity">
    <text evidence="1 5">Belongs to the peptidase C14A family.</text>
</comment>
<dbReference type="InterPro" id="IPR001309">
    <property type="entry name" value="Pept_C14_p20"/>
</dbReference>
<dbReference type="SMART" id="SM00115">
    <property type="entry name" value="CASc"/>
    <property type="match status" value="1"/>
</dbReference>
<evidence type="ECO:0000256" key="5">
    <source>
        <dbReference type="RuleBase" id="RU003971"/>
    </source>
</evidence>
<dbReference type="Pfam" id="PF20706">
    <property type="entry name" value="GT4-conflict"/>
    <property type="match status" value="1"/>
</dbReference>
<feature type="region of interest" description="Disordered" evidence="6">
    <location>
        <begin position="399"/>
        <end position="476"/>
    </location>
</feature>
<dbReference type="PANTHER" id="PTHR47901:SF8">
    <property type="entry name" value="CASPASE-3"/>
    <property type="match status" value="1"/>
</dbReference>
<reference evidence="9" key="1">
    <citation type="journal article" date="2023" name="Mol. Biol. Evol.">
        <title>Third-Generation Sequencing Reveals the Adaptive Role of the Epigenome in Three Deep-Sea Polychaetes.</title>
        <authorList>
            <person name="Perez M."/>
            <person name="Aroh O."/>
            <person name="Sun Y."/>
            <person name="Lan Y."/>
            <person name="Juniper S.K."/>
            <person name="Young C.R."/>
            <person name="Angers B."/>
            <person name="Qian P.Y."/>
        </authorList>
    </citation>
    <scope>NUCLEOTIDE SEQUENCE</scope>
    <source>
        <strain evidence="9">R07B-5</strain>
    </source>
</reference>
<dbReference type="GO" id="GO:0004197">
    <property type="term" value="F:cysteine-type endopeptidase activity"/>
    <property type="evidence" value="ECO:0007669"/>
    <property type="project" value="InterPro"/>
</dbReference>
<feature type="domain" description="Caspase family p10" evidence="7">
    <location>
        <begin position="640"/>
        <end position="732"/>
    </location>
</feature>
<evidence type="ECO:0000256" key="3">
    <source>
        <dbReference type="ARBA" id="ARBA00022703"/>
    </source>
</evidence>
<dbReference type="PRINTS" id="PR00376">
    <property type="entry name" value="IL1BCENZYME"/>
</dbReference>
<keyword evidence="10" id="KW-1185">Reference proteome</keyword>
<evidence type="ECO:0000256" key="4">
    <source>
        <dbReference type="ARBA" id="ARBA00022801"/>
    </source>
</evidence>
<name>A0AAD9NYD3_RIDPI</name>
<accession>A0AAD9NYD3</accession>
<dbReference type="InterPro" id="IPR011600">
    <property type="entry name" value="Pept_C14_caspase"/>
</dbReference>
<feature type="compositionally biased region" description="Low complexity" evidence="6">
    <location>
        <begin position="412"/>
        <end position="433"/>
    </location>
</feature>
<dbReference type="GO" id="GO:0006915">
    <property type="term" value="P:apoptotic process"/>
    <property type="evidence" value="ECO:0007669"/>
    <property type="project" value="UniProtKB-KW"/>
</dbReference>
<keyword evidence="4" id="KW-0378">Hydrolase</keyword>
<evidence type="ECO:0000256" key="2">
    <source>
        <dbReference type="ARBA" id="ARBA00022670"/>
    </source>
</evidence>
<dbReference type="PROSITE" id="PS01122">
    <property type="entry name" value="CASPASE_CYS"/>
    <property type="match status" value="1"/>
</dbReference>
<evidence type="ECO:0000313" key="10">
    <source>
        <dbReference type="Proteomes" id="UP001209878"/>
    </source>
</evidence>
<feature type="compositionally biased region" description="Low complexity" evidence="6">
    <location>
        <begin position="445"/>
        <end position="460"/>
    </location>
</feature>
<dbReference type="CDD" id="cd00032">
    <property type="entry name" value="CASc"/>
    <property type="match status" value="1"/>
</dbReference>
<sequence>MVTVNSTVAQCLTRHCSDILINCTVVEFQDSIPAEVRVAAEQAHVQLIGCERPRRGALPKKDWLTHYWQQHYPHLVNGQNFSHIIGYFPETAKTALSIRDSIRRRGADCTCVLLVVDSHRDELTEESAKLINQADAVYSLGPLLFREFDRHVSKPHRMMFPVPHMGDPITTLNLHTPGTMQPKDIVTFYPENGIPRPDEEYQHKLLVLVVKAISNVAKSYFCQCHANNIEWHIYGVPEDHRVREQLKAVIQEHSVFPELTWRLHKQPTKTIKVLQLAVLCVSPWQRSYNPNALYPLLCGVPTLLCASSGVAEILFSDISRDDDGSALLTARAVVNCSGDSGDIGWRTKIQDIVNNPLDASTDFVEVGRRIRGSVALQESMKTFCVATFGGQVVQPPSEMTALGPVSTGALDSPMSASSQQPGQPGQVGRPLLGRRIPPADPPGSVPVSPGPLVSQDSDGPSPGPGPQVPMGRGRIPVKPWTDVNRYNRLIVDSENIYKMTASPRGIALIVNINKIQGTKEERTGSEVDEHNLCNLFTQLNFSCITKRDLSRQEILDELNKLASSQELWGHHCLVVCLMSHGKEGVITASDNRDVAVTEVLNIFSRCEALKGKPKLMFIQACRGKHTEGEVKADGPTDNVAATKPPVMSDMLVVYPSSLGYTSYRNTKQGSWLITNLVEVFSEHACDEHISELLTRVMRKVSHMETSGKDVATGHRAQPEALLALRKLLYFFPGM</sequence>
<protein>
    <submittedName>
        <fullName evidence="9">Uncharacterized protein</fullName>
    </submittedName>
</protein>
<evidence type="ECO:0000259" key="7">
    <source>
        <dbReference type="PROSITE" id="PS50207"/>
    </source>
</evidence>
<dbReference type="PROSITE" id="PS50208">
    <property type="entry name" value="CASPASE_P20"/>
    <property type="match status" value="1"/>
</dbReference>
<dbReference type="InterPro" id="IPR002398">
    <property type="entry name" value="Pept_C14"/>
</dbReference>
<dbReference type="Gene3D" id="3.40.50.1460">
    <property type="match status" value="1"/>
</dbReference>
<comment type="caution">
    <text evidence="9">The sequence shown here is derived from an EMBL/GenBank/DDBJ whole genome shotgun (WGS) entry which is preliminary data.</text>
</comment>
<dbReference type="GO" id="GO:0006508">
    <property type="term" value="P:proteolysis"/>
    <property type="evidence" value="ECO:0007669"/>
    <property type="project" value="UniProtKB-KW"/>
</dbReference>
<dbReference type="Pfam" id="PF00656">
    <property type="entry name" value="Peptidase_C14"/>
    <property type="match status" value="1"/>
</dbReference>
<gene>
    <name evidence="9" type="ORF">NP493_255g04023</name>
</gene>
<evidence type="ECO:0000256" key="6">
    <source>
        <dbReference type="SAM" id="MobiDB-lite"/>
    </source>
</evidence>
<dbReference type="EMBL" id="JAODUO010000255">
    <property type="protein sequence ID" value="KAK2184734.1"/>
    <property type="molecule type" value="Genomic_DNA"/>
</dbReference>
<dbReference type="PROSITE" id="PS50207">
    <property type="entry name" value="CASPASE_P10"/>
    <property type="match status" value="1"/>
</dbReference>
<evidence type="ECO:0000259" key="8">
    <source>
        <dbReference type="PROSITE" id="PS50208"/>
    </source>
</evidence>
<dbReference type="PANTHER" id="PTHR47901">
    <property type="entry name" value="CASPASE RECRUITMENT DOMAIN-CONTAINING PROTEIN 18"/>
    <property type="match status" value="1"/>
</dbReference>
<keyword evidence="3" id="KW-0053">Apoptosis</keyword>
<proteinExistence type="inferred from homology"/>
<dbReference type="InterPro" id="IPR029030">
    <property type="entry name" value="Caspase-like_dom_sf"/>
</dbReference>
<dbReference type="SUPFAM" id="SSF52129">
    <property type="entry name" value="Caspase-like"/>
    <property type="match status" value="1"/>
</dbReference>
<dbReference type="InterPro" id="IPR015917">
    <property type="entry name" value="Pept_C14A"/>
</dbReference>
<evidence type="ECO:0000256" key="1">
    <source>
        <dbReference type="ARBA" id="ARBA00010134"/>
    </source>
</evidence>